<sequence length="136" mass="14730">MSDAIAGKEPRGPIERSARSAVIQLHNQTSAILQLQQDTLTLEHGEWVIYPPANIYPGQIGSWQTDSNGFMTGTEGRCTYQFIAGSTIANVKLHWDNPYVGGNSYSIGVTPPPYSGDYSGGSGDNSTVTYKVYRIA</sequence>
<organism evidence="1 2">
    <name type="scientific">Rhizobium ruizarguesonis</name>
    <dbReference type="NCBI Taxonomy" id="2081791"/>
    <lineage>
        <taxon>Bacteria</taxon>
        <taxon>Pseudomonadati</taxon>
        <taxon>Pseudomonadota</taxon>
        <taxon>Alphaproteobacteria</taxon>
        <taxon>Hyphomicrobiales</taxon>
        <taxon>Rhizobiaceae</taxon>
        <taxon>Rhizobium/Agrobacterium group</taxon>
        <taxon>Rhizobium</taxon>
    </lineage>
</organism>
<keyword evidence="1" id="KW-0614">Plasmid</keyword>
<protein>
    <submittedName>
        <fullName evidence="1">Aegerolysin family protein</fullName>
    </submittedName>
</protein>
<reference evidence="1" key="1">
    <citation type="submission" date="2024-10" db="EMBL/GenBank/DDBJ databases">
        <title>Strain of Rhizobium-related bacteria isolated fromm roots of Vavilovia formosa.</title>
        <authorList>
            <person name="Kimeklis A."/>
            <person name="Afonin A."/>
        </authorList>
    </citation>
    <scope>NUCLEOTIDE SEQUENCE</scope>
    <source>
        <strain evidence="1">Vaf-46</strain>
    </source>
</reference>
<dbReference type="Proteomes" id="UP000078465">
    <property type="component" value="Plasmid unnamed5"/>
</dbReference>
<name>A0ACD5EH05_9HYPH</name>
<gene>
    <name evidence="1" type="ORF">A4U53_004315</name>
</gene>
<evidence type="ECO:0000313" key="1">
    <source>
        <dbReference type="EMBL" id="XKM38265.1"/>
    </source>
</evidence>
<geneLocation type="plasmid" evidence="1 2">
    <name>unnamed5</name>
</geneLocation>
<accession>A0ACD5EH05</accession>
<dbReference type="EMBL" id="CP171851">
    <property type="protein sequence ID" value="XKM38265.1"/>
    <property type="molecule type" value="Genomic_DNA"/>
</dbReference>
<proteinExistence type="predicted"/>
<evidence type="ECO:0000313" key="2">
    <source>
        <dbReference type="Proteomes" id="UP000078465"/>
    </source>
</evidence>